<comment type="caution">
    <text evidence="1">The sequence shown here is derived from an EMBL/GenBank/DDBJ whole genome shotgun (WGS) entry which is preliminary data.</text>
</comment>
<evidence type="ECO:0000313" key="2">
    <source>
        <dbReference type="Proteomes" id="UP000321577"/>
    </source>
</evidence>
<gene>
    <name evidence="1" type="ORF">BGE01nite_02010</name>
</gene>
<organism evidence="1 2">
    <name type="scientific">Brevifollis gellanilyticus</name>
    <dbReference type="NCBI Taxonomy" id="748831"/>
    <lineage>
        <taxon>Bacteria</taxon>
        <taxon>Pseudomonadati</taxon>
        <taxon>Verrucomicrobiota</taxon>
        <taxon>Verrucomicrobiia</taxon>
        <taxon>Verrucomicrobiales</taxon>
        <taxon>Verrucomicrobiaceae</taxon>
    </lineage>
</organism>
<keyword evidence="2" id="KW-1185">Reference proteome</keyword>
<sequence length="164" mass="18722">MSKDIIFYQFSRSAVREGDFTDFLSRFELSALPRGRQLADMMNGLATFVNGYDADVRELYAIPEVRAFYSRLVDAWPYWLYFGNLDTEALMMVVLCCLKSLDAKTVVGRSHSQVICDPQELLGFVSRHLEPMNVMCERADLSDQAILNRTCKVFAYFSLPLSTS</sequence>
<accession>A0A512M2E8</accession>
<dbReference type="RefSeq" id="WP_218032861.1">
    <property type="nucleotide sequence ID" value="NZ_BKAG01000001.1"/>
</dbReference>
<reference evidence="1 2" key="1">
    <citation type="submission" date="2019-07" db="EMBL/GenBank/DDBJ databases">
        <title>Whole genome shotgun sequence of Brevifollis gellanilyticus NBRC 108608.</title>
        <authorList>
            <person name="Hosoyama A."/>
            <person name="Uohara A."/>
            <person name="Ohji S."/>
            <person name="Ichikawa N."/>
        </authorList>
    </citation>
    <scope>NUCLEOTIDE SEQUENCE [LARGE SCALE GENOMIC DNA]</scope>
    <source>
        <strain evidence="1 2">NBRC 108608</strain>
    </source>
</reference>
<evidence type="ECO:0000313" key="1">
    <source>
        <dbReference type="EMBL" id="GEP40910.1"/>
    </source>
</evidence>
<name>A0A512M2E8_9BACT</name>
<protein>
    <submittedName>
        <fullName evidence="1">Uncharacterized protein</fullName>
    </submittedName>
</protein>
<dbReference type="AlphaFoldDB" id="A0A512M2E8"/>
<dbReference type="EMBL" id="BKAG01000001">
    <property type="protein sequence ID" value="GEP40910.1"/>
    <property type="molecule type" value="Genomic_DNA"/>
</dbReference>
<dbReference type="Proteomes" id="UP000321577">
    <property type="component" value="Unassembled WGS sequence"/>
</dbReference>
<proteinExistence type="predicted"/>